<proteinExistence type="predicted"/>
<reference evidence="8 9" key="1">
    <citation type="journal article" date="2016" name="BMC Genomics">
        <title>Genome sequencing and secondary metabolism of the postharvest pathogen Penicillium griseofulvum.</title>
        <authorList>
            <person name="Banani H."/>
            <person name="Marcet-Houben M."/>
            <person name="Ballester A.R."/>
            <person name="Abbruscato P."/>
            <person name="Gonzalez-Candelas L."/>
            <person name="Gabaldon T."/>
            <person name="Spadaro D."/>
        </authorList>
    </citation>
    <scope>NUCLEOTIDE SEQUENCE [LARGE SCALE GENOMIC DNA]</scope>
    <source>
        <strain evidence="8 9">PG3</strain>
    </source>
</reference>
<dbReference type="OrthoDB" id="2985014at2759"/>
<evidence type="ECO:0000256" key="5">
    <source>
        <dbReference type="SAM" id="Phobius"/>
    </source>
</evidence>
<feature type="transmembrane region" description="Helical" evidence="5">
    <location>
        <begin position="62"/>
        <end position="88"/>
    </location>
</feature>
<feature type="chain" id="PRO_5007800587" evidence="6">
    <location>
        <begin position="17"/>
        <end position="346"/>
    </location>
</feature>
<comment type="caution">
    <text evidence="8">The sequence shown here is derived from an EMBL/GenBank/DDBJ whole genome shotgun (WGS) entry which is preliminary data.</text>
</comment>
<gene>
    <name evidence="8" type="ORF">PGRI_032760</name>
</gene>
<dbReference type="SUPFAM" id="SSF103473">
    <property type="entry name" value="MFS general substrate transporter"/>
    <property type="match status" value="1"/>
</dbReference>
<evidence type="ECO:0000313" key="9">
    <source>
        <dbReference type="Proteomes" id="UP000070168"/>
    </source>
</evidence>
<keyword evidence="4 5" id="KW-0472">Membrane</keyword>
<keyword evidence="2 5" id="KW-0812">Transmembrane</keyword>
<feature type="transmembrane region" description="Helical" evidence="5">
    <location>
        <begin position="177"/>
        <end position="198"/>
    </location>
</feature>
<dbReference type="GO" id="GO:0005886">
    <property type="term" value="C:plasma membrane"/>
    <property type="evidence" value="ECO:0007669"/>
    <property type="project" value="TreeGrafter"/>
</dbReference>
<accession>A0A135LKA3</accession>
<feature type="transmembrane region" description="Helical" evidence="5">
    <location>
        <begin position="119"/>
        <end position="141"/>
    </location>
</feature>
<dbReference type="AlphaFoldDB" id="A0A135LKA3"/>
<dbReference type="InterPro" id="IPR020846">
    <property type="entry name" value="MFS_dom"/>
</dbReference>
<evidence type="ECO:0000259" key="7">
    <source>
        <dbReference type="PROSITE" id="PS50850"/>
    </source>
</evidence>
<keyword evidence="9" id="KW-1185">Reference proteome</keyword>
<protein>
    <submittedName>
        <fullName evidence="8">Major facilitator superfamily domain, general substrate transporter</fullName>
    </submittedName>
</protein>
<sequence>MTALLILGGLDTNIVATAVPSITDDFHTVADVGWYSSGFRLCTCAFQFMFGKMYKLFSVKRVFMLANAIFLVGSVLCSTATTSAMFVAGRAVTGVGFAGILGGLYTILTYILPLRRRPLFCGVLGGVESLAIIAAPIVGGALTQSLGWRWCFWINLPIGVVGATIGMLLCGSGTSTIGYYTPFMLFSSVAMPIFAGLITTFGVKTSFAQLIMYSGVSGFASGVAFNTPITAVQTVLPVEDASLGLSIVLFAQNFGPAVFIAIAQVIFMNQLATNLVRVVPNIEPSTIQDNGLTDIIKQAPAHRSMEVLEDIGKSLSETWYLAVGLTCATLIGSLLMEWRSVKKKGA</sequence>
<evidence type="ECO:0000313" key="8">
    <source>
        <dbReference type="EMBL" id="KXG49406.1"/>
    </source>
</evidence>
<evidence type="ECO:0000256" key="4">
    <source>
        <dbReference type="ARBA" id="ARBA00023136"/>
    </source>
</evidence>
<evidence type="ECO:0000256" key="6">
    <source>
        <dbReference type="SAM" id="SignalP"/>
    </source>
</evidence>
<dbReference type="EMBL" id="LHQR01000065">
    <property type="protein sequence ID" value="KXG49406.1"/>
    <property type="molecule type" value="Genomic_DNA"/>
</dbReference>
<feature type="transmembrane region" description="Helical" evidence="5">
    <location>
        <begin position="94"/>
        <end position="112"/>
    </location>
</feature>
<dbReference type="PROSITE" id="PS50850">
    <property type="entry name" value="MFS"/>
    <property type="match status" value="1"/>
</dbReference>
<name>A0A135LKA3_PENPA</name>
<dbReference type="InterPro" id="IPR011701">
    <property type="entry name" value="MFS"/>
</dbReference>
<evidence type="ECO:0000256" key="3">
    <source>
        <dbReference type="ARBA" id="ARBA00022989"/>
    </source>
</evidence>
<dbReference type="GeneID" id="63706289"/>
<dbReference type="InterPro" id="IPR036259">
    <property type="entry name" value="MFS_trans_sf"/>
</dbReference>
<dbReference type="GO" id="GO:0022857">
    <property type="term" value="F:transmembrane transporter activity"/>
    <property type="evidence" value="ECO:0007669"/>
    <property type="project" value="InterPro"/>
</dbReference>
<keyword evidence="3 5" id="KW-1133">Transmembrane helix</keyword>
<dbReference type="Proteomes" id="UP000070168">
    <property type="component" value="Unassembled WGS sequence"/>
</dbReference>
<feature type="transmembrane region" description="Helical" evidence="5">
    <location>
        <begin position="210"/>
        <end position="231"/>
    </location>
</feature>
<comment type="subcellular location">
    <subcellularLocation>
        <location evidence="1">Membrane</location>
        <topology evidence="1">Multi-pass membrane protein</topology>
    </subcellularLocation>
</comment>
<evidence type="ECO:0000256" key="1">
    <source>
        <dbReference type="ARBA" id="ARBA00004141"/>
    </source>
</evidence>
<dbReference type="RefSeq" id="XP_040647942.1">
    <property type="nucleotide sequence ID" value="XM_040790989.1"/>
</dbReference>
<feature type="domain" description="Major facilitator superfamily (MFS) profile" evidence="7">
    <location>
        <begin position="1"/>
        <end position="346"/>
    </location>
</feature>
<feature type="transmembrane region" description="Helical" evidence="5">
    <location>
        <begin position="243"/>
        <end position="267"/>
    </location>
</feature>
<feature type="signal peptide" evidence="6">
    <location>
        <begin position="1"/>
        <end position="16"/>
    </location>
</feature>
<feature type="transmembrane region" description="Helical" evidence="5">
    <location>
        <begin position="147"/>
        <end position="170"/>
    </location>
</feature>
<dbReference type="PANTHER" id="PTHR23501">
    <property type="entry name" value="MAJOR FACILITATOR SUPERFAMILY"/>
    <property type="match status" value="1"/>
</dbReference>
<dbReference type="PANTHER" id="PTHR23501:SF198">
    <property type="entry name" value="AZOLE RESISTANCE PROTEIN 1-RELATED"/>
    <property type="match status" value="1"/>
</dbReference>
<dbReference type="Gene3D" id="1.20.1250.20">
    <property type="entry name" value="MFS general substrate transporter like domains"/>
    <property type="match status" value="1"/>
</dbReference>
<keyword evidence="6" id="KW-0732">Signal</keyword>
<dbReference type="Pfam" id="PF07690">
    <property type="entry name" value="MFS_1"/>
    <property type="match status" value="1"/>
</dbReference>
<organism evidence="8 9">
    <name type="scientific">Penicillium patulum</name>
    <name type="common">Penicillium griseofulvum</name>
    <dbReference type="NCBI Taxonomy" id="5078"/>
    <lineage>
        <taxon>Eukaryota</taxon>
        <taxon>Fungi</taxon>
        <taxon>Dikarya</taxon>
        <taxon>Ascomycota</taxon>
        <taxon>Pezizomycotina</taxon>
        <taxon>Eurotiomycetes</taxon>
        <taxon>Eurotiomycetidae</taxon>
        <taxon>Eurotiales</taxon>
        <taxon>Aspergillaceae</taxon>
        <taxon>Penicillium</taxon>
    </lineage>
</organism>
<feature type="transmembrane region" description="Helical" evidence="5">
    <location>
        <begin position="318"/>
        <end position="336"/>
    </location>
</feature>
<evidence type="ECO:0000256" key="2">
    <source>
        <dbReference type="ARBA" id="ARBA00022692"/>
    </source>
</evidence>
<dbReference type="OMA" id="NQYRRGD"/>